<comment type="caution">
    <text evidence="2">The sequence shown here is derived from an EMBL/GenBank/DDBJ whole genome shotgun (WGS) entry which is preliminary data.</text>
</comment>
<accession>A0AAV4BRE1</accession>
<dbReference type="Proteomes" id="UP000735302">
    <property type="component" value="Unassembled WGS sequence"/>
</dbReference>
<feature type="region of interest" description="Disordered" evidence="1">
    <location>
        <begin position="63"/>
        <end position="88"/>
    </location>
</feature>
<organism evidence="2 3">
    <name type="scientific">Plakobranchus ocellatus</name>
    <dbReference type="NCBI Taxonomy" id="259542"/>
    <lineage>
        <taxon>Eukaryota</taxon>
        <taxon>Metazoa</taxon>
        <taxon>Spiralia</taxon>
        <taxon>Lophotrochozoa</taxon>
        <taxon>Mollusca</taxon>
        <taxon>Gastropoda</taxon>
        <taxon>Heterobranchia</taxon>
        <taxon>Euthyneura</taxon>
        <taxon>Panpulmonata</taxon>
        <taxon>Sacoglossa</taxon>
        <taxon>Placobranchoidea</taxon>
        <taxon>Plakobranchidae</taxon>
        <taxon>Plakobranchus</taxon>
    </lineage>
</organism>
<gene>
    <name evidence="2" type="ORF">PoB_004806200</name>
</gene>
<name>A0AAV4BRE1_9GAST</name>
<dbReference type="EMBL" id="BLXT01005262">
    <property type="protein sequence ID" value="GFO21557.1"/>
    <property type="molecule type" value="Genomic_DNA"/>
</dbReference>
<sequence>MTIGLNCVHLMHFDAQRLQDSPPATDPSQEKHCTEFHSFARASPKLKLFPADCPGPIRIRPGSFLRKKDHPMGQQRSSLSHVYEERSG</sequence>
<evidence type="ECO:0000313" key="3">
    <source>
        <dbReference type="Proteomes" id="UP000735302"/>
    </source>
</evidence>
<evidence type="ECO:0000256" key="1">
    <source>
        <dbReference type="SAM" id="MobiDB-lite"/>
    </source>
</evidence>
<protein>
    <submittedName>
        <fullName evidence="2">Uncharacterized protein</fullName>
    </submittedName>
</protein>
<evidence type="ECO:0000313" key="2">
    <source>
        <dbReference type="EMBL" id="GFO21557.1"/>
    </source>
</evidence>
<proteinExistence type="predicted"/>
<reference evidence="2 3" key="1">
    <citation type="journal article" date="2021" name="Elife">
        <title>Chloroplast acquisition without the gene transfer in kleptoplastic sea slugs, Plakobranchus ocellatus.</title>
        <authorList>
            <person name="Maeda T."/>
            <person name="Takahashi S."/>
            <person name="Yoshida T."/>
            <person name="Shimamura S."/>
            <person name="Takaki Y."/>
            <person name="Nagai Y."/>
            <person name="Toyoda A."/>
            <person name="Suzuki Y."/>
            <person name="Arimoto A."/>
            <person name="Ishii H."/>
            <person name="Satoh N."/>
            <person name="Nishiyama T."/>
            <person name="Hasebe M."/>
            <person name="Maruyama T."/>
            <person name="Minagawa J."/>
            <person name="Obokata J."/>
            <person name="Shigenobu S."/>
        </authorList>
    </citation>
    <scope>NUCLEOTIDE SEQUENCE [LARGE SCALE GENOMIC DNA]</scope>
</reference>
<keyword evidence="3" id="KW-1185">Reference proteome</keyword>
<dbReference type="AlphaFoldDB" id="A0AAV4BRE1"/>